<accession>A0AAV4IYE3</accession>
<reference evidence="2 3" key="1">
    <citation type="journal article" date="2021" name="Elife">
        <title>Chloroplast acquisition without the gene transfer in kleptoplastic sea slugs, Plakobranchus ocellatus.</title>
        <authorList>
            <person name="Maeda T."/>
            <person name="Takahashi S."/>
            <person name="Yoshida T."/>
            <person name="Shimamura S."/>
            <person name="Takaki Y."/>
            <person name="Nagai Y."/>
            <person name="Toyoda A."/>
            <person name="Suzuki Y."/>
            <person name="Arimoto A."/>
            <person name="Ishii H."/>
            <person name="Satoh N."/>
            <person name="Nishiyama T."/>
            <person name="Hasebe M."/>
            <person name="Maruyama T."/>
            <person name="Minagawa J."/>
            <person name="Obokata J."/>
            <person name="Shigenobu S."/>
        </authorList>
    </citation>
    <scope>NUCLEOTIDE SEQUENCE [LARGE SCALE GENOMIC DNA]</scope>
</reference>
<dbReference type="PANTHER" id="PTHR47027">
    <property type="entry name" value="REVERSE TRANSCRIPTASE DOMAIN-CONTAINING PROTEIN"/>
    <property type="match status" value="1"/>
</dbReference>
<dbReference type="InterPro" id="IPR043502">
    <property type="entry name" value="DNA/RNA_pol_sf"/>
</dbReference>
<name>A0AAV4IYE3_9GAST</name>
<keyword evidence="2" id="KW-0378">Hydrolase</keyword>
<proteinExistence type="predicted"/>
<dbReference type="GO" id="GO:0004519">
    <property type="term" value="F:endonuclease activity"/>
    <property type="evidence" value="ECO:0007669"/>
    <property type="project" value="UniProtKB-KW"/>
</dbReference>
<dbReference type="AlphaFoldDB" id="A0AAV4IYE3"/>
<dbReference type="SUPFAM" id="SSF56672">
    <property type="entry name" value="DNA/RNA polymerases"/>
    <property type="match status" value="1"/>
</dbReference>
<evidence type="ECO:0000313" key="3">
    <source>
        <dbReference type="Proteomes" id="UP000762676"/>
    </source>
</evidence>
<gene>
    <name evidence="2" type="ORF">ElyMa_004935800</name>
</gene>
<keyword evidence="3" id="KW-1185">Reference proteome</keyword>
<dbReference type="PANTHER" id="PTHR47027:SF20">
    <property type="entry name" value="REVERSE TRANSCRIPTASE-LIKE PROTEIN WITH RNA-DIRECTED DNA POLYMERASE DOMAIN"/>
    <property type="match status" value="1"/>
</dbReference>
<dbReference type="Proteomes" id="UP000762676">
    <property type="component" value="Unassembled WGS sequence"/>
</dbReference>
<feature type="domain" description="Reverse transcriptase" evidence="1">
    <location>
        <begin position="1"/>
        <end position="201"/>
    </location>
</feature>
<keyword evidence="2" id="KW-0540">Nuclease</keyword>
<dbReference type="EMBL" id="BMAT01009877">
    <property type="protein sequence ID" value="GFS15558.1"/>
    <property type="molecule type" value="Genomic_DNA"/>
</dbReference>
<dbReference type="Pfam" id="PF00078">
    <property type="entry name" value="RVT_1"/>
    <property type="match status" value="1"/>
</dbReference>
<keyword evidence="2" id="KW-0255">Endonuclease</keyword>
<dbReference type="InterPro" id="IPR000477">
    <property type="entry name" value="RT_dom"/>
</dbReference>
<dbReference type="PROSITE" id="PS50878">
    <property type="entry name" value="RT_POL"/>
    <property type="match status" value="1"/>
</dbReference>
<comment type="caution">
    <text evidence="2">The sequence shown here is derived from an EMBL/GenBank/DDBJ whole genome shotgun (WGS) entry which is preliminary data.</text>
</comment>
<evidence type="ECO:0000313" key="2">
    <source>
        <dbReference type="EMBL" id="GFS15558.1"/>
    </source>
</evidence>
<protein>
    <submittedName>
        <fullName evidence="2">Endonuclease-reverse transcriptase</fullName>
    </submittedName>
</protein>
<evidence type="ECO:0000259" key="1">
    <source>
        <dbReference type="PROSITE" id="PS50878"/>
    </source>
</evidence>
<sequence length="401" mass="45693">MLSSILSHSQSGFRPNRSTSDVAWTHKWLAAKVNIENIAIKIAGIDMSAAFDTINRETLLKILEGIVNEDEHRIIRFLLSKTIIDTKIIGATEKKPFFSNVGTPQGDSLSPVLFTIYLEHALKEVRPVMPKPSTPLEKVLPREIAYADDVDFVAFQNIDIEEVGKVLEKYNLQVNVDKTEFTNLSRGETNWQTTKKVGTLIGDQEDIERRKQLSSAALVKLKNVWLKGDKITKNTKLKLYKALVKSVLTYNCGTWALTQSQEERLNAFHRKQLKKVLNIKYPVKITNSSLYNKCNERPLSIFILESRWRLFGHILRRDSQIPADQAMSGYFVTEGSKFKGRPLTTLPVVLNRDLSRIINGNLQLKSSHDLEHLRSIAQQRDEWTKLTARIREAAEASQSEH</sequence>
<organism evidence="2 3">
    <name type="scientific">Elysia marginata</name>
    <dbReference type="NCBI Taxonomy" id="1093978"/>
    <lineage>
        <taxon>Eukaryota</taxon>
        <taxon>Metazoa</taxon>
        <taxon>Spiralia</taxon>
        <taxon>Lophotrochozoa</taxon>
        <taxon>Mollusca</taxon>
        <taxon>Gastropoda</taxon>
        <taxon>Heterobranchia</taxon>
        <taxon>Euthyneura</taxon>
        <taxon>Panpulmonata</taxon>
        <taxon>Sacoglossa</taxon>
        <taxon>Placobranchoidea</taxon>
        <taxon>Plakobranchidae</taxon>
        <taxon>Elysia</taxon>
    </lineage>
</organism>